<protein>
    <submittedName>
        <fullName evidence="1">Uncharacterized protein</fullName>
    </submittedName>
</protein>
<dbReference type="Proteomes" id="UP000248616">
    <property type="component" value="Unassembled WGS sequence"/>
</dbReference>
<sequence length="75" mass="8401">MAVRSFDPRVNFAWRGNCFAGDDFTAALDDDEVSISIDGHCPNDSGRRQVGKLCCWPFALRDDHKLFRLGHSSPC</sequence>
<reference evidence="2" key="1">
    <citation type="submission" date="2017-03" db="EMBL/GenBank/DDBJ databases">
        <authorList>
            <person name="Safronova V.I."/>
            <person name="Sazanova A.L."/>
            <person name="Chirak E.R."/>
        </authorList>
    </citation>
    <scope>NUCLEOTIDE SEQUENCE [LARGE SCALE GENOMIC DNA]</scope>
    <source>
        <strain evidence="2">Ach-343</strain>
    </source>
</reference>
<dbReference type="AlphaFoldDB" id="A0A2W7BRY2"/>
<comment type="caution">
    <text evidence="1">The sequence shown here is derived from an EMBL/GenBank/DDBJ whole genome shotgun (WGS) entry which is preliminary data.</text>
</comment>
<evidence type="ECO:0000313" key="2">
    <source>
        <dbReference type="Proteomes" id="UP000248616"/>
    </source>
</evidence>
<gene>
    <name evidence="1" type="ORF">B5V02_39280</name>
</gene>
<accession>A0A2W7BRY2</accession>
<keyword evidence="2" id="KW-1185">Reference proteome</keyword>
<name>A0A2W7BRY2_9HYPH</name>
<proteinExistence type="predicted"/>
<dbReference type="EMBL" id="MZXV01000085">
    <property type="protein sequence ID" value="PZV33364.1"/>
    <property type="molecule type" value="Genomic_DNA"/>
</dbReference>
<evidence type="ECO:0000313" key="1">
    <source>
        <dbReference type="EMBL" id="PZV33364.1"/>
    </source>
</evidence>
<organism evidence="1 2">
    <name type="scientific">Mesorhizobium kowhaii</name>
    <dbReference type="NCBI Taxonomy" id="1300272"/>
    <lineage>
        <taxon>Bacteria</taxon>
        <taxon>Pseudomonadati</taxon>
        <taxon>Pseudomonadota</taxon>
        <taxon>Alphaproteobacteria</taxon>
        <taxon>Hyphomicrobiales</taxon>
        <taxon>Phyllobacteriaceae</taxon>
        <taxon>Mesorhizobium</taxon>
    </lineage>
</organism>